<evidence type="ECO:0000313" key="2">
    <source>
        <dbReference type="EMBL" id="KAF3516615.1"/>
    </source>
</evidence>
<feature type="region of interest" description="Disordered" evidence="1">
    <location>
        <begin position="113"/>
        <end position="140"/>
    </location>
</feature>
<reference evidence="2 3" key="1">
    <citation type="journal article" date="2020" name="BMC Genomics">
        <title>Intraspecific diversification of the crop wild relative Brassica cretica Lam. using demographic model selection.</title>
        <authorList>
            <person name="Kioukis A."/>
            <person name="Michalopoulou V.A."/>
            <person name="Briers L."/>
            <person name="Pirintsos S."/>
            <person name="Studholme D.J."/>
            <person name="Pavlidis P."/>
            <person name="Sarris P.F."/>
        </authorList>
    </citation>
    <scope>NUCLEOTIDE SEQUENCE [LARGE SCALE GENOMIC DNA]</scope>
    <source>
        <strain evidence="3">cv. PFS-1207/04</strain>
    </source>
</reference>
<accession>A0ABQ7AQH9</accession>
<evidence type="ECO:0000313" key="3">
    <source>
        <dbReference type="Proteomes" id="UP000266723"/>
    </source>
</evidence>
<name>A0ABQ7AQH9_BRACR</name>
<evidence type="ECO:0000256" key="1">
    <source>
        <dbReference type="SAM" id="MobiDB-lite"/>
    </source>
</evidence>
<organism evidence="2 3">
    <name type="scientific">Brassica cretica</name>
    <name type="common">Mustard</name>
    <dbReference type="NCBI Taxonomy" id="69181"/>
    <lineage>
        <taxon>Eukaryota</taxon>
        <taxon>Viridiplantae</taxon>
        <taxon>Streptophyta</taxon>
        <taxon>Embryophyta</taxon>
        <taxon>Tracheophyta</taxon>
        <taxon>Spermatophyta</taxon>
        <taxon>Magnoliopsida</taxon>
        <taxon>eudicotyledons</taxon>
        <taxon>Gunneridae</taxon>
        <taxon>Pentapetalae</taxon>
        <taxon>rosids</taxon>
        <taxon>malvids</taxon>
        <taxon>Brassicales</taxon>
        <taxon>Brassicaceae</taxon>
        <taxon>Brassiceae</taxon>
        <taxon>Brassica</taxon>
    </lineage>
</organism>
<keyword evidence="3" id="KW-1185">Reference proteome</keyword>
<proteinExistence type="predicted"/>
<sequence length="140" mass="15208">MDQRAKSIQLCKDQISILERKSSVSSSSTDLNDPNVIFLLRTEASCFSCCREKTDGRCGDQFLQLGRVESDSLSKAKPKVPGKTGSLLDEVKTAIGTSTPYVRVYVDNKRVSIDGPIGTSTDTPLPTSTNSQLRTSIDGF</sequence>
<feature type="compositionally biased region" description="Polar residues" evidence="1">
    <location>
        <begin position="118"/>
        <end position="140"/>
    </location>
</feature>
<comment type="caution">
    <text evidence="2">The sequence shown here is derived from an EMBL/GenBank/DDBJ whole genome shotgun (WGS) entry which is preliminary data.</text>
</comment>
<dbReference type="Proteomes" id="UP000266723">
    <property type="component" value="Unassembled WGS sequence"/>
</dbReference>
<gene>
    <name evidence="2" type="ORF">DY000_02061211</name>
</gene>
<dbReference type="EMBL" id="QGKV02001556">
    <property type="protein sequence ID" value="KAF3516615.1"/>
    <property type="molecule type" value="Genomic_DNA"/>
</dbReference>
<protein>
    <submittedName>
        <fullName evidence="2">Uncharacterized protein</fullName>
    </submittedName>
</protein>